<organism evidence="8 9">
    <name type="scientific">Panagrellus redivivus</name>
    <name type="common">Microworm</name>
    <dbReference type="NCBI Taxonomy" id="6233"/>
    <lineage>
        <taxon>Eukaryota</taxon>
        <taxon>Metazoa</taxon>
        <taxon>Ecdysozoa</taxon>
        <taxon>Nematoda</taxon>
        <taxon>Chromadorea</taxon>
        <taxon>Rhabditida</taxon>
        <taxon>Tylenchina</taxon>
        <taxon>Panagrolaimomorpha</taxon>
        <taxon>Panagrolaimoidea</taxon>
        <taxon>Panagrolaimidae</taxon>
        <taxon>Panagrellus</taxon>
    </lineage>
</organism>
<dbReference type="WBParaSite" id="Pan_g6831.t1">
    <property type="protein sequence ID" value="Pan_g6831.t1"/>
    <property type="gene ID" value="Pan_g6831"/>
</dbReference>
<dbReference type="InterPro" id="IPR018469">
    <property type="entry name" value="Dual_oxidase_maturation_fac"/>
</dbReference>
<comment type="subcellular location">
    <subcellularLocation>
        <location evidence="1">Membrane</location>
        <topology evidence="1">Multi-pass membrane protein</topology>
    </subcellularLocation>
</comment>
<accession>A0A7E4W6Y8</accession>
<keyword evidence="8" id="KW-1185">Reference proteome</keyword>
<dbReference type="GO" id="GO:0015031">
    <property type="term" value="P:protein transport"/>
    <property type="evidence" value="ECO:0007669"/>
    <property type="project" value="InterPro"/>
</dbReference>
<dbReference type="Proteomes" id="UP000492821">
    <property type="component" value="Unassembled WGS sequence"/>
</dbReference>
<proteinExistence type="inferred from homology"/>
<dbReference type="Pfam" id="PF10204">
    <property type="entry name" value="DuoxA"/>
    <property type="match status" value="1"/>
</dbReference>
<evidence type="ECO:0000256" key="5">
    <source>
        <dbReference type="ARBA" id="ARBA00023136"/>
    </source>
</evidence>
<reference evidence="8" key="1">
    <citation type="journal article" date="2013" name="Genetics">
        <title>The draft genome and transcriptome of Panagrellus redivivus are shaped by the harsh demands of a free-living lifestyle.</title>
        <authorList>
            <person name="Srinivasan J."/>
            <person name="Dillman A.R."/>
            <person name="Macchietto M.G."/>
            <person name="Heikkinen L."/>
            <person name="Lakso M."/>
            <person name="Fracchia K.M."/>
            <person name="Antoshechkin I."/>
            <person name="Mortazavi A."/>
            <person name="Wong G."/>
            <person name="Sternberg P.W."/>
        </authorList>
    </citation>
    <scope>NUCLEOTIDE SEQUENCE [LARGE SCALE GENOMIC DNA]</scope>
    <source>
        <strain evidence="8">MT8872</strain>
    </source>
</reference>
<evidence type="ECO:0000256" key="3">
    <source>
        <dbReference type="ARBA" id="ARBA00022692"/>
    </source>
</evidence>
<sequence length="299" mass="33740">MFVGAAILVSIHYPMWHSGQVQILTAYKAFTNKKLNATLGVKIGLKHVNITLTNKDHNQFSLFALMKENNHENIMSYNERVDFLHVNSMEKELENALYKGLPYPILKVIEYLSVDRAGFVWGRRYRLAGYYTFVILWLAFACWLLQMILLCLLPHYFGKMMCVVGICTIIADMVYFLNTPSNLCIRFPSSDDTMAVLRFGPSHSFHTTIFAGLFSLLVGASIILWEKLTNNRFQTVFSAHIDEMCGLRKPISIPTGCPVESTVASAKVETSSAESFSADRVSTFSTISCVMESDSSRDH</sequence>
<dbReference type="PANTHER" id="PTHR31158">
    <property type="entry name" value="DUAL OXIDASE 2"/>
    <property type="match status" value="1"/>
</dbReference>
<evidence type="ECO:0000256" key="2">
    <source>
        <dbReference type="ARBA" id="ARBA00009816"/>
    </source>
</evidence>
<keyword evidence="5 7" id="KW-0472">Membrane</keyword>
<evidence type="ECO:0000256" key="4">
    <source>
        <dbReference type="ARBA" id="ARBA00022989"/>
    </source>
</evidence>
<dbReference type="PANTHER" id="PTHR31158:SF1">
    <property type="entry name" value="DOXA1 FACTOR-RELATED"/>
    <property type="match status" value="1"/>
</dbReference>
<protein>
    <submittedName>
        <fullName evidence="9">DUOXA-like protein C06E1.3</fullName>
    </submittedName>
</protein>
<feature type="transmembrane region" description="Helical" evidence="7">
    <location>
        <begin position="204"/>
        <end position="225"/>
    </location>
</feature>
<keyword evidence="3 7" id="KW-0812">Transmembrane</keyword>
<evidence type="ECO:0000313" key="8">
    <source>
        <dbReference type="Proteomes" id="UP000492821"/>
    </source>
</evidence>
<feature type="transmembrane region" description="Helical" evidence="7">
    <location>
        <begin position="130"/>
        <end position="153"/>
    </location>
</feature>
<evidence type="ECO:0000256" key="6">
    <source>
        <dbReference type="ARBA" id="ARBA00023180"/>
    </source>
</evidence>
<reference evidence="9" key="2">
    <citation type="submission" date="2020-10" db="UniProtKB">
        <authorList>
            <consortium name="WormBaseParasite"/>
        </authorList>
    </citation>
    <scope>IDENTIFICATION</scope>
</reference>
<evidence type="ECO:0000256" key="7">
    <source>
        <dbReference type="SAM" id="Phobius"/>
    </source>
</evidence>
<keyword evidence="4 7" id="KW-1133">Transmembrane helix</keyword>
<dbReference type="AlphaFoldDB" id="A0A7E4W6Y8"/>
<comment type="similarity">
    <text evidence="2">Belongs to the DUOXA family.</text>
</comment>
<dbReference type="GO" id="GO:0005789">
    <property type="term" value="C:endoplasmic reticulum membrane"/>
    <property type="evidence" value="ECO:0007669"/>
    <property type="project" value="InterPro"/>
</dbReference>
<feature type="transmembrane region" description="Helical" evidence="7">
    <location>
        <begin position="160"/>
        <end position="177"/>
    </location>
</feature>
<evidence type="ECO:0000313" key="9">
    <source>
        <dbReference type="WBParaSite" id="Pan_g6831.t1"/>
    </source>
</evidence>
<keyword evidence="6" id="KW-0325">Glycoprotein</keyword>
<name>A0A7E4W6Y8_PANRE</name>
<evidence type="ECO:0000256" key="1">
    <source>
        <dbReference type="ARBA" id="ARBA00004141"/>
    </source>
</evidence>